<feature type="domain" description="SAM-dependent MTase RsmB/NOP-type" evidence="6">
    <location>
        <begin position="116"/>
        <end position="415"/>
    </location>
</feature>
<keyword evidence="8" id="KW-1185">Reference proteome</keyword>
<evidence type="ECO:0000256" key="1">
    <source>
        <dbReference type="ARBA" id="ARBA00022603"/>
    </source>
</evidence>
<dbReference type="PRINTS" id="PR02008">
    <property type="entry name" value="RCMTFAMILY"/>
</dbReference>
<dbReference type="Gene3D" id="3.40.50.150">
    <property type="entry name" value="Vaccinia Virus protein VP39"/>
    <property type="match status" value="1"/>
</dbReference>
<keyword evidence="2 5" id="KW-0808">Transferase</keyword>
<sequence length="428" mass="48214">MSLYVEAARVLKEPGVSLKQKVYNRKKPLRSSPGRLYALLAGYMDHEEQVKAIVKEVGSFNIKGDKDAAVLVVYDLLFNRKGISASKNHPPPFIKEILKLETRLRNIYDKVVGENANTEADLSPVRWFRLNSLKVQDDQVLKWFPSLELVEQFPGPKQIMKDKYVDGLYGVSPEYGSTLKKNKHYIEGEIILQDRASCFPAELLNPKSGWCVVDACAAPGNKTTHVASKLIHTGGSVIAFEKDPQRARILQNNLKLHGADQLVETRVQDFLAQTEDRNVKGLIVDPSCSGSGIYGRGNKAELDPERLIRLAAFQSKILKHALTTFPEAECVVYSTCSYHDVENEGVVCEVLQDEEIAQNWMLASRDEALPEWPRRGNRELFEEFNMDPSLAESLIRVERGTDGGIGFFAAKFVRKHYNTEPEWQGFSD</sequence>
<dbReference type="InterPro" id="IPR029063">
    <property type="entry name" value="SAM-dependent_MTases_sf"/>
</dbReference>
<evidence type="ECO:0000259" key="6">
    <source>
        <dbReference type="PROSITE" id="PS51686"/>
    </source>
</evidence>
<dbReference type="Pfam" id="PF01189">
    <property type="entry name" value="Methyltr_RsmB-F"/>
    <property type="match status" value="1"/>
</dbReference>
<reference evidence="8" key="1">
    <citation type="submission" date="2016-02" db="EMBL/GenBank/DDBJ databases">
        <title>Comparative genomics of biotechnologically important yeasts.</title>
        <authorList>
            <consortium name="DOE Joint Genome Institute"/>
            <person name="Riley R."/>
            <person name="Haridas S."/>
            <person name="Wolfe K.H."/>
            <person name="Lopes M.R."/>
            <person name="Hittinger C.T."/>
            <person name="Goker M."/>
            <person name="Salamov A."/>
            <person name="Wisecaver J."/>
            <person name="Long T.M."/>
            <person name="Aerts A.L."/>
            <person name="Barry K."/>
            <person name="Choi C."/>
            <person name="Clum A."/>
            <person name="Coughlan A.Y."/>
            <person name="Deshpande S."/>
            <person name="Douglass A.P."/>
            <person name="Hanson S.J."/>
            <person name="Klenk H.-P."/>
            <person name="Labutti K."/>
            <person name="Lapidus A."/>
            <person name="Lindquist E."/>
            <person name="Lipzen A."/>
            <person name="Meier-Kolthoff J.P."/>
            <person name="Ohm R.A."/>
            <person name="Otillar R.P."/>
            <person name="Pangilinan J."/>
            <person name="Peng Y."/>
            <person name="Rokas A."/>
            <person name="Rosa C.A."/>
            <person name="Scheuner C."/>
            <person name="Sibirny A.A."/>
            <person name="Slot J.C."/>
            <person name="Stielow J.B."/>
            <person name="Sun H."/>
            <person name="Kurtzman C.P."/>
            <person name="Blackwell M."/>
            <person name="Jeffries T.W."/>
            <person name="Grigoriev I.V."/>
        </authorList>
    </citation>
    <scope>NUCLEOTIDE SEQUENCE [LARGE SCALE GENOMIC DNA]</scope>
    <source>
        <strain evidence="8">NRRL Y-17796</strain>
    </source>
</reference>
<dbReference type="InterPro" id="IPR023267">
    <property type="entry name" value="RCMT"/>
</dbReference>
<dbReference type="OrthoDB" id="435282at2759"/>
<dbReference type="InterPro" id="IPR001678">
    <property type="entry name" value="MeTrfase_RsmB-F_NOP2_dom"/>
</dbReference>
<keyword evidence="1 5" id="KW-0489">Methyltransferase</keyword>
<feature type="binding site" evidence="5">
    <location>
        <position position="269"/>
    </location>
    <ligand>
        <name>S-adenosyl-L-methionine</name>
        <dbReference type="ChEBI" id="CHEBI:59789"/>
    </ligand>
</feature>
<dbReference type="SUPFAM" id="SSF53335">
    <property type="entry name" value="S-adenosyl-L-methionine-dependent methyltransferases"/>
    <property type="match status" value="1"/>
</dbReference>
<dbReference type="AlphaFoldDB" id="A0A1E4TGH8"/>
<dbReference type="PANTHER" id="PTHR22807">
    <property type="entry name" value="NOP2 YEAST -RELATED NOL1/NOP2/FMU SUN DOMAIN-CONTAINING"/>
    <property type="match status" value="1"/>
</dbReference>
<dbReference type="GO" id="GO:0009383">
    <property type="term" value="F:rRNA (cytosine-C5-)-methyltransferase activity"/>
    <property type="evidence" value="ECO:0007669"/>
    <property type="project" value="EnsemblFungi"/>
</dbReference>
<protein>
    <recommendedName>
        <fullName evidence="6">SAM-dependent MTase RsmB/NOP-type domain-containing protein</fullName>
    </recommendedName>
</protein>
<evidence type="ECO:0000313" key="7">
    <source>
        <dbReference type="EMBL" id="ODV90856.1"/>
    </source>
</evidence>
<keyword evidence="4 5" id="KW-0694">RNA-binding</keyword>
<name>A0A1E4TGH8_9ASCO</name>
<dbReference type="GO" id="GO:0005730">
    <property type="term" value="C:nucleolus"/>
    <property type="evidence" value="ECO:0007669"/>
    <property type="project" value="EnsemblFungi"/>
</dbReference>
<evidence type="ECO:0000256" key="5">
    <source>
        <dbReference type="PROSITE-ProRule" id="PRU01023"/>
    </source>
</evidence>
<proteinExistence type="inferred from homology"/>
<feature type="active site" description="Nucleophile" evidence="5">
    <location>
        <position position="336"/>
    </location>
</feature>
<dbReference type="InterPro" id="IPR049560">
    <property type="entry name" value="MeTrfase_RsmB-F_NOP2_cat"/>
</dbReference>
<comment type="similarity">
    <text evidence="5">Belongs to the class I-like SAM-binding methyltransferase superfamily. RsmB/NOP family.</text>
</comment>
<dbReference type="EMBL" id="KV453842">
    <property type="protein sequence ID" value="ODV90856.1"/>
    <property type="molecule type" value="Genomic_DNA"/>
</dbReference>
<dbReference type="GO" id="GO:0070475">
    <property type="term" value="P:rRNA base methylation"/>
    <property type="evidence" value="ECO:0007669"/>
    <property type="project" value="EnsemblFungi"/>
</dbReference>
<evidence type="ECO:0000256" key="2">
    <source>
        <dbReference type="ARBA" id="ARBA00022679"/>
    </source>
</evidence>
<organism evidence="7 8">
    <name type="scientific">Tortispora caseinolytica NRRL Y-17796</name>
    <dbReference type="NCBI Taxonomy" id="767744"/>
    <lineage>
        <taxon>Eukaryota</taxon>
        <taxon>Fungi</taxon>
        <taxon>Dikarya</taxon>
        <taxon>Ascomycota</taxon>
        <taxon>Saccharomycotina</taxon>
        <taxon>Trigonopsidomycetes</taxon>
        <taxon>Trigonopsidales</taxon>
        <taxon>Trigonopsidaceae</taxon>
        <taxon>Tortispora</taxon>
    </lineage>
</organism>
<evidence type="ECO:0000313" key="8">
    <source>
        <dbReference type="Proteomes" id="UP000095023"/>
    </source>
</evidence>
<dbReference type="PANTHER" id="PTHR22807:SF4">
    <property type="entry name" value="28S RRNA (CYTOSINE-C(5))-METHYLTRANSFERASE"/>
    <property type="match status" value="1"/>
</dbReference>
<accession>A0A1E4TGH8</accession>
<dbReference type="GO" id="GO:0003723">
    <property type="term" value="F:RNA binding"/>
    <property type="evidence" value="ECO:0007669"/>
    <property type="project" value="UniProtKB-UniRule"/>
</dbReference>
<feature type="binding site" evidence="5">
    <location>
        <position position="241"/>
    </location>
    <ligand>
        <name>S-adenosyl-L-methionine</name>
        <dbReference type="ChEBI" id="CHEBI:59789"/>
    </ligand>
</feature>
<dbReference type="Proteomes" id="UP000095023">
    <property type="component" value="Unassembled WGS sequence"/>
</dbReference>
<keyword evidence="3 5" id="KW-0949">S-adenosyl-L-methionine</keyword>
<evidence type="ECO:0000256" key="4">
    <source>
        <dbReference type="ARBA" id="ARBA00022884"/>
    </source>
</evidence>
<dbReference type="PROSITE" id="PS51686">
    <property type="entry name" value="SAM_MT_RSMB_NOP"/>
    <property type="match status" value="1"/>
</dbReference>
<evidence type="ECO:0000256" key="3">
    <source>
        <dbReference type="ARBA" id="ARBA00022691"/>
    </source>
</evidence>
<feature type="binding site" evidence="5">
    <location>
        <position position="285"/>
    </location>
    <ligand>
        <name>S-adenosyl-L-methionine</name>
        <dbReference type="ChEBI" id="CHEBI:59789"/>
    </ligand>
</feature>
<gene>
    <name evidence="7" type="ORF">CANCADRAFT_2579</name>
</gene>
<feature type="binding site" evidence="5">
    <location>
        <begin position="216"/>
        <end position="222"/>
    </location>
    <ligand>
        <name>S-adenosyl-L-methionine</name>
        <dbReference type="ChEBI" id="CHEBI:59789"/>
    </ligand>
</feature>